<dbReference type="GO" id="GO:0006508">
    <property type="term" value="P:proteolysis"/>
    <property type="evidence" value="ECO:0007669"/>
    <property type="project" value="UniProtKB-KW"/>
</dbReference>
<proteinExistence type="predicted"/>
<dbReference type="AlphaFoldDB" id="A0ABD1NXP3"/>
<reference evidence="2" key="1">
    <citation type="submission" date="2024-07" db="EMBL/GenBank/DDBJ databases">
        <title>Two chromosome-level genome assemblies of Korean endemic species Abeliophyllum distichum and Forsythia ovata (Oleaceae).</title>
        <authorList>
            <person name="Jang H."/>
        </authorList>
    </citation>
    <scope>NUCLEOTIDE SEQUENCE [LARGE SCALE GENOMIC DNA]</scope>
</reference>
<keyword evidence="1" id="KW-0645">Protease</keyword>
<dbReference type="Proteomes" id="UP001604277">
    <property type="component" value="Unassembled WGS sequence"/>
</dbReference>
<organism evidence="1 2">
    <name type="scientific">Forsythia ovata</name>
    <dbReference type="NCBI Taxonomy" id="205694"/>
    <lineage>
        <taxon>Eukaryota</taxon>
        <taxon>Viridiplantae</taxon>
        <taxon>Streptophyta</taxon>
        <taxon>Embryophyta</taxon>
        <taxon>Tracheophyta</taxon>
        <taxon>Spermatophyta</taxon>
        <taxon>Magnoliopsida</taxon>
        <taxon>eudicotyledons</taxon>
        <taxon>Gunneridae</taxon>
        <taxon>Pentapetalae</taxon>
        <taxon>asterids</taxon>
        <taxon>lamiids</taxon>
        <taxon>Lamiales</taxon>
        <taxon>Oleaceae</taxon>
        <taxon>Forsythieae</taxon>
        <taxon>Forsythia</taxon>
    </lineage>
</organism>
<keyword evidence="1" id="KW-0378">Hydrolase</keyword>
<dbReference type="EMBL" id="JBFOLJ010000068">
    <property type="protein sequence ID" value="KAL2456380.1"/>
    <property type="molecule type" value="Genomic_DNA"/>
</dbReference>
<keyword evidence="2" id="KW-1185">Reference proteome</keyword>
<gene>
    <name evidence="1" type="ORF">Fot_56900</name>
</gene>
<evidence type="ECO:0000313" key="2">
    <source>
        <dbReference type="Proteomes" id="UP001604277"/>
    </source>
</evidence>
<sequence length="100" mass="11636">MSGDFLTPKKLEEDGNKSTEAKCLLDLLNEDGWLTGEIVNEASYHIRDRALKFPNLFQQDCSILVCYFCQFVQFAHEELKIHAQSPRKEEFKFSKSMLNM</sequence>
<dbReference type="GO" id="GO:0008233">
    <property type="term" value="F:peptidase activity"/>
    <property type="evidence" value="ECO:0007669"/>
    <property type="project" value="UniProtKB-KW"/>
</dbReference>
<protein>
    <submittedName>
        <fullName evidence="1">Ubiquitin-like-specific protease ESD4</fullName>
    </submittedName>
</protein>
<name>A0ABD1NXP3_9LAMI</name>
<comment type="caution">
    <text evidence="1">The sequence shown here is derived from an EMBL/GenBank/DDBJ whole genome shotgun (WGS) entry which is preliminary data.</text>
</comment>
<evidence type="ECO:0000313" key="1">
    <source>
        <dbReference type="EMBL" id="KAL2456380.1"/>
    </source>
</evidence>
<accession>A0ABD1NXP3</accession>